<dbReference type="InterPro" id="IPR001878">
    <property type="entry name" value="Znf_CCHC"/>
</dbReference>
<comment type="caution">
    <text evidence="3">The sequence shown here is derived from an EMBL/GenBank/DDBJ whole genome shotgun (WGS) entry which is preliminary data.</text>
</comment>
<protein>
    <submittedName>
        <fullName evidence="3">Retrovirus-related Pol polyprotein from transposon TNT 1-94</fullName>
    </submittedName>
</protein>
<sequence>MSTQVHGDTRSNAVRIERSYSWRCYKCGKEGHIKRDCRNKKGKKFKTHKAKNVTCEHSEDLSEYAFIVKEANQDNLMQQIDWLVDSGASKHMTCHEEILQNYQQFPKPQSVKLGDGRVVDAIGL</sequence>
<dbReference type="InterPro" id="IPR036875">
    <property type="entry name" value="Znf_CCHC_sf"/>
</dbReference>
<dbReference type="Pfam" id="PF22936">
    <property type="entry name" value="Pol_BBD"/>
    <property type="match status" value="1"/>
</dbReference>
<proteinExistence type="predicted"/>
<dbReference type="OrthoDB" id="8067992at2759"/>
<dbReference type="AlphaFoldDB" id="A0A8J4U6M3"/>
<gene>
    <name evidence="3" type="ORF">DAT39_009649</name>
</gene>
<dbReference type="PROSITE" id="PS50158">
    <property type="entry name" value="ZF_CCHC"/>
    <property type="match status" value="1"/>
</dbReference>
<keyword evidence="4" id="KW-1185">Reference proteome</keyword>
<dbReference type="SMART" id="SM00343">
    <property type="entry name" value="ZnF_C2HC"/>
    <property type="match status" value="1"/>
</dbReference>
<dbReference type="InterPro" id="IPR054722">
    <property type="entry name" value="PolX-like_BBD"/>
</dbReference>
<dbReference type="GO" id="GO:0008270">
    <property type="term" value="F:zinc ion binding"/>
    <property type="evidence" value="ECO:0007669"/>
    <property type="project" value="UniProtKB-KW"/>
</dbReference>
<keyword evidence="1" id="KW-0862">Zinc</keyword>
<name>A0A8J4U6M3_CLAMG</name>
<keyword evidence="1" id="KW-0479">Metal-binding</keyword>
<reference evidence="3" key="1">
    <citation type="submission" date="2020-07" db="EMBL/GenBank/DDBJ databases">
        <title>Clarias magur genome sequencing, assembly and annotation.</title>
        <authorList>
            <person name="Kushwaha B."/>
            <person name="Kumar R."/>
            <person name="Das P."/>
            <person name="Joshi C.G."/>
            <person name="Kumar D."/>
            <person name="Nagpure N.S."/>
            <person name="Pandey M."/>
            <person name="Agarwal S."/>
            <person name="Srivastava S."/>
            <person name="Singh M."/>
            <person name="Sahoo L."/>
            <person name="Jayasankar P."/>
            <person name="Meher P.K."/>
            <person name="Koringa P.G."/>
            <person name="Iquebal M.A."/>
            <person name="Das S.P."/>
            <person name="Bit A."/>
            <person name="Patnaik S."/>
            <person name="Patel N."/>
            <person name="Shah T.M."/>
            <person name="Hinsu A."/>
            <person name="Jena J.K."/>
        </authorList>
    </citation>
    <scope>NUCLEOTIDE SEQUENCE</scope>
    <source>
        <strain evidence="3">CIFAMagur01</strain>
        <tissue evidence="3">Testis</tissue>
    </source>
</reference>
<feature type="domain" description="CCHC-type" evidence="2">
    <location>
        <begin position="23"/>
        <end position="39"/>
    </location>
</feature>
<dbReference type="Pfam" id="PF00098">
    <property type="entry name" value="zf-CCHC"/>
    <property type="match status" value="1"/>
</dbReference>
<dbReference type="Proteomes" id="UP000727407">
    <property type="component" value="Unassembled WGS sequence"/>
</dbReference>
<evidence type="ECO:0000313" key="4">
    <source>
        <dbReference type="Proteomes" id="UP000727407"/>
    </source>
</evidence>
<accession>A0A8J4U6M3</accession>
<evidence type="ECO:0000256" key="1">
    <source>
        <dbReference type="PROSITE-ProRule" id="PRU00047"/>
    </source>
</evidence>
<feature type="non-terminal residue" evidence="3">
    <location>
        <position position="124"/>
    </location>
</feature>
<keyword evidence="1" id="KW-0863">Zinc-finger</keyword>
<evidence type="ECO:0000259" key="2">
    <source>
        <dbReference type="PROSITE" id="PS50158"/>
    </source>
</evidence>
<dbReference type="Gene3D" id="4.10.60.10">
    <property type="entry name" value="Zinc finger, CCHC-type"/>
    <property type="match status" value="1"/>
</dbReference>
<dbReference type="GO" id="GO:0003676">
    <property type="term" value="F:nucleic acid binding"/>
    <property type="evidence" value="ECO:0007669"/>
    <property type="project" value="InterPro"/>
</dbReference>
<evidence type="ECO:0000313" key="3">
    <source>
        <dbReference type="EMBL" id="KAF5900623.1"/>
    </source>
</evidence>
<dbReference type="EMBL" id="QNUK01000131">
    <property type="protein sequence ID" value="KAF5900623.1"/>
    <property type="molecule type" value="Genomic_DNA"/>
</dbReference>
<organism evidence="3 4">
    <name type="scientific">Clarias magur</name>
    <name type="common">Asian catfish</name>
    <name type="synonym">Macropteronotus magur</name>
    <dbReference type="NCBI Taxonomy" id="1594786"/>
    <lineage>
        <taxon>Eukaryota</taxon>
        <taxon>Metazoa</taxon>
        <taxon>Chordata</taxon>
        <taxon>Craniata</taxon>
        <taxon>Vertebrata</taxon>
        <taxon>Euteleostomi</taxon>
        <taxon>Actinopterygii</taxon>
        <taxon>Neopterygii</taxon>
        <taxon>Teleostei</taxon>
        <taxon>Ostariophysi</taxon>
        <taxon>Siluriformes</taxon>
        <taxon>Clariidae</taxon>
        <taxon>Clarias</taxon>
    </lineage>
</organism>
<dbReference type="SUPFAM" id="SSF57756">
    <property type="entry name" value="Retrovirus zinc finger-like domains"/>
    <property type="match status" value="1"/>
</dbReference>